<reference evidence="2" key="1">
    <citation type="submission" date="2018-02" db="EMBL/GenBank/DDBJ databases">
        <title>Rhizophora mucronata_Transcriptome.</title>
        <authorList>
            <person name="Meera S.P."/>
            <person name="Sreeshan A."/>
            <person name="Augustine A."/>
        </authorList>
    </citation>
    <scope>NUCLEOTIDE SEQUENCE</scope>
    <source>
        <tissue evidence="2">Leaf</tissue>
    </source>
</reference>
<dbReference type="EMBL" id="GGEC01010763">
    <property type="protein sequence ID" value="MBW91246.1"/>
    <property type="molecule type" value="Transcribed_RNA"/>
</dbReference>
<proteinExistence type="predicted"/>
<dbReference type="AlphaFoldDB" id="A0A2P2JCP1"/>
<protein>
    <submittedName>
        <fullName evidence="2">Uncharacterized protein</fullName>
    </submittedName>
</protein>
<feature type="transmembrane region" description="Helical" evidence="1">
    <location>
        <begin position="12"/>
        <end position="31"/>
    </location>
</feature>
<sequence>MALRLPRIAGEFGLSKACFFLLIPFLSIINFV</sequence>
<accession>A0A2P2JCP1</accession>
<keyword evidence="1" id="KW-1133">Transmembrane helix</keyword>
<name>A0A2P2JCP1_RHIMU</name>
<keyword evidence="1" id="KW-0812">Transmembrane</keyword>
<organism evidence="2">
    <name type="scientific">Rhizophora mucronata</name>
    <name type="common">Asiatic mangrove</name>
    <dbReference type="NCBI Taxonomy" id="61149"/>
    <lineage>
        <taxon>Eukaryota</taxon>
        <taxon>Viridiplantae</taxon>
        <taxon>Streptophyta</taxon>
        <taxon>Embryophyta</taxon>
        <taxon>Tracheophyta</taxon>
        <taxon>Spermatophyta</taxon>
        <taxon>Magnoliopsida</taxon>
        <taxon>eudicotyledons</taxon>
        <taxon>Gunneridae</taxon>
        <taxon>Pentapetalae</taxon>
        <taxon>rosids</taxon>
        <taxon>fabids</taxon>
        <taxon>Malpighiales</taxon>
        <taxon>Rhizophoraceae</taxon>
        <taxon>Rhizophora</taxon>
    </lineage>
</organism>
<evidence type="ECO:0000313" key="2">
    <source>
        <dbReference type="EMBL" id="MBW91246.1"/>
    </source>
</evidence>
<evidence type="ECO:0000256" key="1">
    <source>
        <dbReference type="SAM" id="Phobius"/>
    </source>
</evidence>
<keyword evidence="1" id="KW-0472">Membrane</keyword>